<dbReference type="EMBL" id="VTHL01000007">
    <property type="protein sequence ID" value="TYZ10588.1"/>
    <property type="molecule type" value="Genomic_DNA"/>
</dbReference>
<organism evidence="1 2">
    <name type="scientific">Hymenobacter lutimineralis</name>
    <dbReference type="NCBI Taxonomy" id="2606448"/>
    <lineage>
        <taxon>Bacteria</taxon>
        <taxon>Pseudomonadati</taxon>
        <taxon>Bacteroidota</taxon>
        <taxon>Cytophagia</taxon>
        <taxon>Cytophagales</taxon>
        <taxon>Hymenobacteraceae</taxon>
        <taxon>Hymenobacter</taxon>
    </lineage>
</organism>
<dbReference type="RefSeq" id="WP_149070662.1">
    <property type="nucleotide sequence ID" value="NZ_VTHL01000007.1"/>
</dbReference>
<reference evidence="1 2" key="1">
    <citation type="submission" date="2019-08" db="EMBL/GenBank/DDBJ databases">
        <authorList>
            <person name="Seo M.-J."/>
        </authorList>
    </citation>
    <scope>NUCLEOTIDE SEQUENCE [LARGE SCALE GENOMIC DNA]</scope>
    <source>
        <strain evidence="1 2">KIGAM108</strain>
    </source>
</reference>
<dbReference type="Proteomes" id="UP000322791">
    <property type="component" value="Unassembled WGS sequence"/>
</dbReference>
<protein>
    <submittedName>
        <fullName evidence="1">Uncharacterized protein</fullName>
    </submittedName>
</protein>
<proteinExistence type="predicted"/>
<keyword evidence="2" id="KW-1185">Reference proteome</keyword>
<name>A0A5D6V6P0_9BACT</name>
<sequence length="256" mass="28374">MARSITLTDPDDGTVYHGQLPTGWHEVRVSMFQEFARLQAGRRPELARLSALQALTNLPADVLEADASLAPALAALYLPWFFAELPTGEPAPTLQHRGVTYEYVGDWSRLTAGQFEALLTFLDEANGNPGLAAPHLLAVLLVAKGRTQDAKAVEEASAVFTRLSMEQAWPYVANFLKHSSPAALAERYPALFKEAAADTTEPGFSASSSFSFTHALLWHSRHIQQPVRLLRKWQADELLEDMAFEYQRTKKDAKQP</sequence>
<dbReference type="AlphaFoldDB" id="A0A5D6V6P0"/>
<accession>A0A5D6V6P0</accession>
<evidence type="ECO:0000313" key="2">
    <source>
        <dbReference type="Proteomes" id="UP000322791"/>
    </source>
</evidence>
<evidence type="ECO:0000313" key="1">
    <source>
        <dbReference type="EMBL" id="TYZ10588.1"/>
    </source>
</evidence>
<gene>
    <name evidence="1" type="ORF">FY528_08995</name>
</gene>
<comment type="caution">
    <text evidence="1">The sequence shown here is derived from an EMBL/GenBank/DDBJ whole genome shotgun (WGS) entry which is preliminary data.</text>
</comment>